<dbReference type="OrthoDB" id="3199600at2"/>
<dbReference type="PANTHER" id="PTHR37816">
    <property type="entry name" value="YALI0E33011P"/>
    <property type="match status" value="1"/>
</dbReference>
<comment type="caution">
    <text evidence="1">The sequence shown here is derived from an EMBL/GenBank/DDBJ whole genome shotgun (WGS) entry which is preliminary data.</text>
</comment>
<dbReference type="AlphaFoldDB" id="A0A563EIR8"/>
<organism evidence="1 2">
    <name type="scientific">Lentzea tibetensis</name>
    <dbReference type="NCBI Taxonomy" id="2591470"/>
    <lineage>
        <taxon>Bacteria</taxon>
        <taxon>Bacillati</taxon>
        <taxon>Actinomycetota</taxon>
        <taxon>Actinomycetes</taxon>
        <taxon>Pseudonocardiales</taxon>
        <taxon>Pseudonocardiaceae</taxon>
        <taxon>Lentzea</taxon>
    </lineage>
</organism>
<gene>
    <name evidence="1" type="ORF">FKR81_36635</name>
</gene>
<dbReference type="InterPro" id="IPR052922">
    <property type="entry name" value="Cytidylate_Kinase-2"/>
</dbReference>
<name>A0A563EIR8_9PSEU</name>
<dbReference type="InterPro" id="IPR027417">
    <property type="entry name" value="P-loop_NTPase"/>
</dbReference>
<sequence length="195" mass="22398">MPLLGPADSLPHVPRRVLVAGNTGSGKSTLSQRVADQLGLRNVELDALFHGPQWTPRPEFAADVGRLVAEPRWVTQWQYKEVRPLLLAHADTLVWLDHSFGCVMTRLVVRTVRRRAARVELWNGNFESPLWTMFTDREHILRWGWKTFRRTRERIRRVVEDGQIVVVRLRGQREVEQWLAGPLSVAAGAGEERAR</sequence>
<reference evidence="1 2" key="1">
    <citation type="submission" date="2019-07" db="EMBL/GenBank/DDBJ databases">
        <title>Lentzea xizangensis sp. nov., isolated from Qinghai-Tibetan Plateau Soils.</title>
        <authorList>
            <person name="Huang J."/>
        </authorList>
    </citation>
    <scope>NUCLEOTIDE SEQUENCE [LARGE SCALE GENOMIC DNA]</scope>
    <source>
        <strain evidence="1 2">FXJ1.1311</strain>
    </source>
</reference>
<evidence type="ECO:0000313" key="1">
    <source>
        <dbReference type="EMBL" id="TWP46266.1"/>
    </source>
</evidence>
<protein>
    <submittedName>
        <fullName evidence="1">AAA family ATPase</fullName>
    </submittedName>
</protein>
<dbReference type="CDD" id="cd02019">
    <property type="entry name" value="NK"/>
    <property type="match status" value="1"/>
</dbReference>
<evidence type="ECO:0000313" key="2">
    <source>
        <dbReference type="Proteomes" id="UP000316639"/>
    </source>
</evidence>
<keyword evidence="2" id="KW-1185">Reference proteome</keyword>
<accession>A0A563EIR8</accession>
<dbReference type="SUPFAM" id="SSF52540">
    <property type="entry name" value="P-loop containing nucleoside triphosphate hydrolases"/>
    <property type="match status" value="1"/>
</dbReference>
<dbReference type="Gene3D" id="3.40.50.300">
    <property type="entry name" value="P-loop containing nucleotide triphosphate hydrolases"/>
    <property type="match status" value="1"/>
</dbReference>
<dbReference type="PANTHER" id="PTHR37816:SF1">
    <property type="entry name" value="TOXIN"/>
    <property type="match status" value="1"/>
</dbReference>
<dbReference type="EMBL" id="VOBR01000034">
    <property type="protein sequence ID" value="TWP46266.1"/>
    <property type="molecule type" value="Genomic_DNA"/>
</dbReference>
<dbReference type="Proteomes" id="UP000316639">
    <property type="component" value="Unassembled WGS sequence"/>
</dbReference>
<proteinExistence type="predicted"/>